<keyword evidence="5 12" id="KW-0812">Transmembrane</keyword>
<reference evidence="13" key="2">
    <citation type="journal article" date="2020" name="BMC">
        <title>Leishmania infection induces a limited differential gene expression in the sand fly midgut.</title>
        <authorList>
            <person name="Coutinho-Abreu I.V."/>
            <person name="Serafim T.D."/>
            <person name="Meneses C."/>
            <person name="Kamhawi S."/>
            <person name="Oliveira F."/>
            <person name="Valenzuela J.G."/>
        </authorList>
    </citation>
    <scope>NUCLEOTIDE SEQUENCE</scope>
    <source>
        <strain evidence="13">Jacobina</strain>
        <tissue evidence="13">Midgut</tissue>
    </source>
</reference>
<evidence type="ECO:0000256" key="1">
    <source>
        <dbReference type="ARBA" id="ARBA00004651"/>
    </source>
</evidence>
<feature type="transmembrane region" description="Helical" evidence="12">
    <location>
        <begin position="490"/>
        <end position="510"/>
    </location>
</feature>
<comment type="similarity">
    <text evidence="2">Belongs to the otopetrin family.</text>
</comment>
<keyword evidence="6" id="KW-0375">Hydrogen ion transport</keyword>
<feature type="transmembrane region" description="Helical" evidence="12">
    <location>
        <begin position="154"/>
        <end position="172"/>
    </location>
</feature>
<dbReference type="Proteomes" id="UP000092461">
    <property type="component" value="Unassembled WGS sequence"/>
</dbReference>
<dbReference type="PANTHER" id="PTHR21522:SF58">
    <property type="entry name" value="AGAP000074-PA"/>
    <property type="match status" value="1"/>
</dbReference>
<feature type="transmembrane region" description="Helical" evidence="12">
    <location>
        <begin position="281"/>
        <end position="304"/>
    </location>
</feature>
<evidence type="ECO:0000256" key="3">
    <source>
        <dbReference type="ARBA" id="ARBA00022448"/>
    </source>
</evidence>
<dbReference type="VEuPathDB" id="VectorBase:LLOJ002982"/>
<feature type="transmembrane region" description="Helical" evidence="12">
    <location>
        <begin position="630"/>
        <end position="647"/>
    </location>
</feature>
<dbReference type="InterPro" id="IPR004878">
    <property type="entry name" value="Otopetrin"/>
</dbReference>
<protein>
    <submittedName>
        <fullName evidence="13">Putative conserved plasma membrane protein</fullName>
    </submittedName>
</protein>
<name>A0A1B0CF62_LUTLO</name>
<reference evidence="15" key="1">
    <citation type="submission" date="2012-05" db="EMBL/GenBank/DDBJ databases">
        <title>Whole Genome Assembly of Lutzomyia longipalpis.</title>
        <authorList>
            <person name="Richards S."/>
            <person name="Qu C."/>
            <person name="Dillon R."/>
            <person name="Worley K."/>
            <person name="Scherer S."/>
            <person name="Batterton M."/>
            <person name="Taylor A."/>
            <person name="Hawes A."/>
            <person name="Hernandez B."/>
            <person name="Kovar C."/>
            <person name="Mandapat C."/>
            <person name="Pham C."/>
            <person name="Qu C."/>
            <person name="Jing C."/>
            <person name="Bess C."/>
            <person name="Bandaranaike D."/>
            <person name="Ngo D."/>
            <person name="Ongeri F."/>
            <person name="Arias F."/>
            <person name="Lara F."/>
            <person name="Weissenberger G."/>
            <person name="Kamau G."/>
            <person name="Han H."/>
            <person name="Shen H."/>
            <person name="Dinh H."/>
            <person name="Khalil I."/>
            <person name="Jones J."/>
            <person name="Shafer J."/>
            <person name="Jayaseelan J."/>
            <person name="Quiroz J."/>
            <person name="Blankenburg K."/>
            <person name="Nguyen L."/>
            <person name="Jackson L."/>
            <person name="Francisco L."/>
            <person name="Tang L.-Y."/>
            <person name="Pu L.-L."/>
            <person name="Perales L."/>
            <person name="Lorensuhewa L."/>
            <person name="Munidasa M."/>
            <person name="Coyle M."/>
            <person name="Taylor M."/>
            <person name="Puazo M."/>
            <person name="Firestine M."/>
            <person name="Scheel M."/>
            <person name="Javaid M."/>
            <person name="Wang M."/>
            <person name="Li M."/>
            <person name="Tabassum N."/>
            <person name="Saada N."/>
            <person name="Osuji N."/>
            <person name="Aqrawi P."/>
            <person name="Fu Q."/>
            <person name="Thornton R."/>
            <person name="Raj R."/>
            <person name="Goodspeed R."/>
            <person name="Mata R."/>
            <person name="Najjar R."/>
            <person name="Gubbala S."/>
            <person name="Lee S."/>
            <person name="Denson S."/>
            <person name="Patil S."/>
            <person name="Macmil S."/>
            <person name="Qi S."/>
            <person name="Matskevitch T."/>
            <person name="Palculict T."/>
            <person name="Mathew T."/>
            <person name="Vee V."/>
            <person name="Velamala V."/>
            <person name="Korchina V."/>
            <person name="Cai W."/>
            <person name="Liu W."/>
            <person name="Dai W."/>
            <person name="Zou X."/>
            <person name="Zhu Y."/>
            <person name="Zhang Y."/>
            <person name="Wu Y.-Q."/>
            <person name="Xin Y."/>
            <person name="Nazarath L."/>
            <person name="Kovar C."/>
            <person name="Han Y."/>
            <person name="Muzny D."/>
            <person name="Gibbs R."/>
        </authorList>
    </citation>
    <scope>NUCLEOTIDE SEQUENCE [LARGE SCALE GENOMIC DNA]</scope>
    <source>
        <strain evidence="15">Jacobina</strain>
    </source>
</reference>
<dbReference type="Pfam" id="PF03189">
    <property type="entry name" value="Otopetrin"/>
    <property type="match status" value="1"/>
</dbReference>
<reference evidence="14" key="3">
    <citation type="submission" date="2020-05" db="UniProtKB">
        <authorList>
            <consortium name="EnsemblMetazoa"/>
        </authorList>
    </citation>
    <scope>IDENTIFICATION</scope>
    <source>
        <strain evidence="14">Jacobina</strain>
    </source>
</reference>
<dbReference type="GO" id="GO:0005886">
    <property type="term" value="C:plasma membrane"/>
    <property type="evidence" value="ECO:0007669"/>
    <property type="project" value="UniProtKB-SubCell"/>
</dbReference>
<evidence type="ECO:0000313" key="13">
    <source>
        <dbReference type="EMBL" id="MBC1170459.1"/>
    </source>
</evidence>
<keyword evidence="10" id="KW-0407">Ion channel</keyword>
<dbReference type="PANTHER" id="PTHR21522">
    <property type="entry name" value="PROTON CHANNEL OTOP"/>
    <property type="match status" value="1"/>
</dbReference>
<evidence type="ECO:0000313" key="15">
    <source>
        <dbReference type="Proteomes" id="UP000092461"/>
    </source>
</evidence>
<evidence type="ECO:0000256" key="8">
    <source>
        <dbReference type="ARBA" id="ARBA00023065"/>
    </source>
</evidence>
<proteinExistence type="inferred from homology"/>
<evidence type="ECO:0000256" key="2">
    <source>
        <dbReference type="ARBA" id="ARBA00006513"/>
    </source>
</evidence>
<keyword evidence="7 12" id="KW-1133">Transmembrane helix</keyword>
<feature type="region of interest" description="Disordered" evidence="11">
    <location>
        <begin position="89"/>
        <end position="111"/>
    </location>
</feature>
<feature type="transmembrane region" description="Helical" evidence="12">
    <location>
        <begin position="247"/>
        <end position="269"/>
    </location>
</feature>
<sequence>MIPRAKIFSFGIYSVGGQGDPRKGLSLTIPTLQVTQDDDDGEQERNGGIYRKHPRPISSSSNIDGSNKSPSPYAPRMWSYNRGISYQPSVRSSHSASDMDHLIPPPSTDREKSKMTRRYFATVFALCYAIFLVIFGIVVFVGDAVETQYPLGEAFGIYMLSVGFIYFFGLYIDIRLHIKKAKETVKSREKRQALFEEHLKKLQNETGPLELESTSAPVWDIEPVAPLSHKYCFQTGRHGELFYLKLGAAWFCFGLLIHSILIVSYQVIFMTAVEPDFHKCASVLTLVLEIMFPLYSIFVLFFVFKYANVIINQGRGLARFFLMHAIGTSLAFWVYTIVRETVDAIRLKYLDQENQATAEGNHTHLISIQDAIECPAPEELNSIFRNFSPYLYPFVIEFCILIAGIYYIIWANISKCPKKHSVAGHSHDPNDHHDAKHMGNGSIPSPSEMAKSPNMDSVSMSEHCAEIDHEMSFKSNIIVHADCHAASRGLFGGMVLIVLTIAVIILFFVAVTNDDYFDIGVIMNSSFELAVLILMIIIVIAAYFQTSKLDVNTHPMSMLDDVLLFIAIPAFFLETIFSMVPAIYNVSVLNICIILSQLIQILIQTPFIIDGMRRCSNAAINRRKKPGRELITFLTIANVSLWIYYTFSVKTEYTGDERYAFYGYTLWSILNHLSLPLIMFYRFHASVCLVDIWRHAYEPGGGH</sequence>
<feature type="compositionally biased region" description="Low complexity" evidence="11">
    <location>
        <begin position="56"/>
        <end position="70"/>
    </location>
</feature>
<keyword evidence="8" id="KW-0406">Ion transport</keyword>
<evidence type="ECO:0000256" key="12">
    <source>
        <dbReference type="SAM" id="Phobius"/>
    </source>
</evidence>
<evidence type="ECO:0000256" key="11">
    <source>
        <dbReference type="SAM" id="MobiDB-lite"/>
    </source>
</evidence>
<evidence type="ECO:0000256" key="10">
    <source>
        <dbReference type="ARBA" id="ARBA00023303"/>
    </source>
</evidence>
<dbReference type="EMBL" id="AJWK01009722">
    <property type="status" value="NOT_ANNOTATED_CDS"/>
    <property type="molecule type" value="Genomic_DNA"/>
</dbReference>
<keyword evidence="15" id="KW-1185">Reference proteome</keyword>
<dbReference type="GO" id="GO:0015252">
    <property type="term" value="F:proton channel activity"/>
    <property type="evidence" value="ECO:0007669"/>
    <property type="project" value="InterPro"/>
</dbReference>
<feature type="region of interest" description="Disordered" evidence="11">
    <location>
        <begin position="31"/>
        <end position="70"/>
    </location>
</feature>
<evidence type="ECO:0000256" key="7">
    <source>
        <dbReference type="ARBA" id="ARBA00022989"/>
    </source>
</evidence>
<feature type="compositionally biased region" description="Basic and acidic residues" evidence="11">
    <location>
        <begin position="425"/>
        <end position="437"/>
    </location>
</feature>
<evidence type="ECO:0000256" key="5">
    <source>
        <dbReference type="ARBA" id="ARBA00022692"/>
    </source>
</evidence>
<keyword evidence="3" id="KW-0813">Transport</keyword>
<evidence type="ECO:0000256" key="6">
    <source>
        <dbReference type="ARBA" id="ARBA00022781"/>
    </source>
</evidence>
<feature type="transmembrane region" description="Helical" evidence="12">
    <location>
        <begin position="588"/>
        <end position="609"/>
    </location>
</feature>
<feature type="transmembrane region" description="Helical" evidence="12">
    <location>
        <begin position="516"/>
        <end position="541"/>
    </location>
</feature>
<keyword evidence="4" id="KW-1003">Cell membrane</keyword>
<accession>A0A1B0CF62</accession>
<organism evidence="14 15">
    <name type="scientific">Lutzomyia longipalpis</name>
    <name type="common">Sand fly</name>
    <dbReference type="NCBI Taxonomy" id="7200"/>
    <lineage>
        <taxon>Eukaryota</taxon>
        <taxon>Metazoa</taxon>
        <taxon>Ecdysozoa</taxon>
        <taxon>Arthropoda</taxon>
        <taxon>Hexapoda</taxon>
        <taxon>Insecta</taxon>
        <taxon>Pterygota</taxon>
        <taxon>Neoptera</taxon>
        <taxon>Endopterygota</taxon>
        <taxon>Diptera</taxon>
        <taxon>Nematocera</taxon>
        <taxon>Psychodoidea</taxon>
        <taxon>Psychodidae</taxon>
        <taxon>Lutzomyia</taxon>
        <taxon>Lutzomyia</taxon>
    </lineage>
</organism>
<feature type="transmembrane region" description="Helical" evidence="12">
    <location>
        <begin position="659"/>
        <end position="681"/>
    </location>
</feature>
<dbReference type="EMBL" id="GITU01001756">
    <property type="protein sequence ID" value="MBC1170459.1"/>
    <property type="molecule type" value="Transcribed_RNA"/>
</dbReference>
<feature type="transmembrane region" description="Helical" evidence="12">
    <location>
        <begin position="316"/>
        <end position="338"/>
    </location>
</feature>
<dbReference type="AlphaFoldDB" id="A0A1B0CF62"/>
<comment type="subcellular location">
    <subcellularLocation>
        <location evidence="1">Cell membrane</location>
        <topology evidence="1">Multi-pass membrane protein</topology>
    </subcellularLocation>
</comment>
<feature type="region of interest" description="Disordered" evidence="11">
    <location>
        <begin position="422"/>
        <end position="448"/>
    </location>
</feature>
<dbReference type="VEuPathDB" id="VectorBase:LLONM1_004661"/>
<feature type="transmembrane region" description="Helical" evidence="12">
    <location>
        <begin position="562"/>
        <end position="582"/>
    </location>
</feature>
<keyword evidence="9 12" id="KW-0472">Membrane</keyword>
<evidence type="ECO:0000256" key="9">
    <source>
        <dbReference type="ARBA" id="ARBA00023136"/>
    </source>
</evidence>
<dbReference type="EnsemblMetazoa" id="LLOJ002982-RA">
    <property type="protein sequence ID" value="LLOJ002982-PA"/>
    <property type="gene ID" value="LLOJ002982"/>
</dbReference>
<evidence type="ECO:0000313" key="14">
    <source>
        <dbReference type="EnsemblMetazoa" id="LLOJ002982-PA"/>
    </source>
</evidence>
<feature type="transmembrane region" description="Helical" evidence="12">
    <location>
        <begin position="119"/>
        <end position="142"/>
    </location>
</feature>
<feature type="transmembrane region" description="Helical" evidence="12">
    <location>
        <begin position="390"/>
        <end position="409"/>
    </location>
</feature>
<evidence type="ECO:0000256" key="4">
    <source>
        <dbReference type="ARBA" id="ARBA00022475"/>
    </source>
</evidence>